<accession>A0ABY4HHI5</accession>
<keyword evidence="2" id="KW-1185">Reference proteome</keyword>
<gene>
    <name evidence="1" type="ORF">MUO15_21270</name>
</gene>
<evidence type="ECO:0000313" key="1">
    <source>
        <dbReference type="EMBL" id="UOR14089.1"/>
    </source>
</evidence>
<reference evidence="1" key="1">
    <citation type="submission" date="2022-04" db="EMBL/GenBank/DDBJ databases">
        <title>Halobacillus sp. isolated from saltern.</title>
        <authorList>
            <person name="Won M."/>
            <person name="Lee C.-M."/>
            <person name="Woen H.-Y."/>
            <person name="Kwon S.-W."/>
        </authorList>
    </citation>
    <scope>NUCLEOTIDE SEQUENCE</scope>
    <source>
        <strain evidence="1">SSHM10-5</strain>
        <plasmid evidence="1">unnamed1</plasmid>
    </source>
</reference>
<name>A0ABY4HHI5_9BACI</name>
<evidence type="ECO:0008006" key="3">
    <source>
        <dbReference type="Google" id="ProtNLM"/>
    </source>
</evidence>
<protein>
    <recommendedName>
        <fullName evidence="3">HNH endonuclease</fullName>
    </recommendedName>
</protein>
<organism evidence="1 2">
    <name type="scientific">Halobacillus amylolyticus</name>
    <dbReference type="NCBI Taxonomy" id="2932259"/>
    <lineage>
        <taxon>Bacteria</taxon>
        <taxon>Bacillati</taxon>
        <taxon>Bacillota</taxon>
        <taxon>Bacilli</taxon>
        <taxon>Bacillales</taxon>
        <taxon>Bacillaceae</taxon>
        <taxon>Halobacillus</taxon>
    </lineage>
</organism>
<dbReference type="Proteomes" id="UP000830326">
    <property type="component" value="Plasmid unnamed1"/>
</dbReference>
<proteinExistence type="predicted"/>
<keyword evidence="1" id="KW-0614">Plasmid</keyword>
<dbReference type="RefSeq" id="WP_245036179.1">
    <property type="nucleotide sequence ID" value="NZ_CP095076.1"/>
</dbReference>
<sequence length="219" mass="26331">MISTDIKAQYEKDYEAFKKEWSEEDEELMCAGQLSYWVYWLSQSAEEERDFDKKNKLFTLKHNCMVLLKKSRYTQLRKYQPKKEVNTKLCDGHRKIIKDEGHNIHWYLHNRKEEILTCPNCQKMNKGKYSNYYSLFSLAILNGDSKILYIFYAPYPVMKKSFPPLRNLRSVKRYRGNEFGRIRINSQDNKKLENIFSVEDIIQEVTKSYDQLAKHLHTE</sequence>
<geneLocation type="plasmid" evidence="1 2">
    <name>unnamed1</name>
</geneLocation>
<dbReference type="EMBL" id="CP095076">
    <property type="protein sequence ID" value="UOR14089.1"/>
    <property type="molecule type" value="Genomic_DNA"/>
</dbReference>
<evidence type="ECO:0000313" key="2">
    <source>
        <dbReference type="Proteomes" id="UP000830326"/>
    </source>
</evidence>